<dbReference type="AlphaFoldDB" id="A0AAN6UU93"/>
<gene>
    <name evidence="1" type="ORF">BT67DRAFT_20357</name>
</gene>
<protein>
    <submittedName>
        <fullName evidence="1">Uncharacterized protein</fullName>
    </submittedName>
</protein>
<reference evidence="1" key="1">
    <citation type="journal article" date="2023" name="Mol. Phylogenet. Evol.">
        <title>Genome-scale phylogeny and comparative genomics of the fungal order Sordariales.</title>
        <authorList>
            <person name="Hensen N."/>
            <person name="Bonometti L."/>
            <person name="Westerberg I."/>
            <person name="Brannstrom I.O."/>
            <person name="Guillou S."/>
            <person name="Cros-Aarteil S."/>
            <person name="Calhoun S."/>
            <person name="Haridas S."/>
            <person name="Kuo A."/>
            <person name="Mondo S."/>
            <person name="Pangilinan J."/>
            <person name="Riley R."/>
            <person name="LaButti K."/>
            <person name="Andreopoulos B."/>
            <person name="Lipzen A."/>
            <person name="Chen C."/>
            <person name="Yan M."/>
            <person name="Daum C."/>
            <person name="Ng V."/>
            <person name="Clum A."/>
            <person name="Steindorff A."/>
            <person name="Ohm R.A."/>
            <person name="Martin F."/>
            <person name="Silar P."/>
            <person name="Natvig D.O."/>
            <person name="Lalanne C."/>
            <person name="Gautier V."/>
            <person name="Ament-Velasquez S.L."/>
            <person name="Kruys A."/>
            <person name="Hutchinson M.I."/>
            <person name="Powell A.J."/>
            <person name="Barry K."/>
            <person name="Miller A.N."/>
            <person name="Grigoriev I.V."/>
            <person name="Debuchy R."/>
            <person name="Gladieux P."/>
            <person name="Hiltunen Thoren M."/>
            <person name="Johannesson H."/>
        </authorList>
    </citation>
    <scope>NUCLEOTIDE SEQUENCE</scope>
    <source>
        <strain evidence="1">CBS 123565</strain>
    </source>
</reference>
<keyword evidence="2" id="KW-1185">Reference proteome</keyword>
<accession>A0AAN6UU93</accession>
<evidence type="ECO:0000313" key="2">
    <source>
        <dbReference type="Proteomes" id="UP001304895"/>
    </source>
</evidence>
<proteinExistence type="predicted"/>
<sequence length="161" mass="17140">MAGFFAGTRSCRTSDDGMAPDEIYRGLSIPFVLSPWFPSVLLSPGRRIPYELFSRAFKSWGKRLVGNLSIVDTMDGGGNNDNRIQRQIQLSKCGSRYGTSTGVSSAGAPVNPGTDRGKCGGAMVQYIGTSMQLAPFGTSQETDPVVTVSIGRSYAPSAAKF</sequence>
<comment type="caution">
    <text evidence="1">The sequence shown here is derived from an EMBL/GenBank/DDBJ whole genome shotgun (WGS) entry which is preliminary data.</text>
</comment>
<name>A0AAN6UU93_9PEZI</name>
<organism evidence="1 2">
    <name type="scientific">Trichocladium antarcticum</name>
    <dbReference type="NCBI Taxonomy" id="1450529"/>
    <lineage>
        <taxon>Eukaryota</taxon>
        <taxon>Fungi</taxon>
        <taxon>Dikarya</taxon>
        <taxon>Ascomycota</taxon>
        <taxon>Pezizomycotina</taxon>
        <taxon>Sordariomycetes</taxon>
        <taxon>Sordariomycetidae</taxon>
        <taxon>Sordariales</taxon>
        <taxon>Chaetomiaceae</taxon>
        <taxon>Trichocladium</taxon>
    </lineage>
</organism>
<dbReference type="Proteomes" id="UP001304895">
    <property type="component" value="Unassembled WGS sequence"/>
</dbReference>
<dbReference type="EMBL" id="MU853401">
    <property type="protein sequence ID" value="KAK4138735.1"/>
    <property type="molecule type" value="Genomic_DNA"/>
</dbReference>
<reference evidence="1" key="2">
    <citation type="submission" date="2023-05" db="EMBL/GenBank/DDBJ databases">
        <authorList>
            <consortium name="Lawrence Berkeley National Laboratory"/>
            <person name="Steindorff A."/>
            <person name="Hensen N."/>
            <person name="Bonometti L."/>
            <person name="Westerberg I."/>
            <person name="Brannstrom I.O."/>
            <person name="Guillou S."/>
            <person name="Cros-Aarteil S."/>
            <person name="Calhoun S."/>
            <person name="Haridas S."/>
            <person name="Kuo A."/>
            <person name="Mondo S."/>
            <person name="Pangilinan J."/>
            <person name="Riley R."/>
            <person name="Labutti K."/>
            <person name="Andreopoulos B."/>
            <person name="Lipzen A."/>
            <person name="Chen C."/>
            <person name="Yanf M."/>
            <person name="Daum C."/>
            <person name="Ng V."/>
            <person name="Clum A."/>
            <person name="Ohm R."/>
            <person name="Martin F."/>
            <person name="Silar P."/>
            <person name="Natvig D."/>
            <person name="Lalanne C."/>
            <person name="Gautier V."/>
            <person name="Ament-Velasquez S.L."/>
            <person name="Kruys A."/>
            <person name="Hutchinson M.I."/>
            <person name="Powell A.J."/>
            <person name="Barry K."/>
            <person name="Miller A.N."/>
            <person name="Grigoriev I.V."/>
            <person name="Debuchy R."/>
            <person name="Gladieux P."/>
            <person name="Thoren M.H."/>
            <person name="Johannesson H."/>
        </authorList>
    </citation>
    <scope>NUCLEOTIDE SEQUENCE</scope>
    <source>
        <strain evidence="1">CBS 123565</strain>
    </source>
</reference>
<evidence type="ECO:0000313" key="1">
    <source>
        <dbReference type="EMBL" id="KAK4138735.1"/>
    </source>
</evidence>